<organism evidence="2 3">
    <name type="scientific">Hyaloscypha bicolor E</name>
    <dbReference type="NCBI Taxonomy" id="1095630"/>
    <lineage>
        <taxon>Eukaryota</taxon>
        <taxon>Fungi</taxon>
        <taxon>Dikarya</taxon>
        <taxon>Ascomycota</taxon>
        <taxon>Pezizomycotina</taxon>
        <taxon>Leotiomycetes</taxon>
        <taxon>Helotiales</taxon>
        <taxon>Hyaloscyphaceae</taxon>
        <taxon>Hyaloscypha</taxon>
        <taxon>Hyaloscypha bicolor</taxon>
    </lineage>
</organism>
<feature type="compositionally biased region" description="Polar residues" evidence="1">
    <location>
        <begin position="693"/>
        <end position="703"/>
    </location>
</feature>
<sequence length="825" mass="90618">MHKAGASPDPARHDGTELASAGPERRRSRRDTKRKSSRDSKKLQRDPERRRTYSFSPGRKDSIAVPRDVERPPVPPIPAQLKGKGARSNTEKPEPATAGTKPQRASTQPPEGTQEWQRMPTLHKRSAQELAYRKSSKKRKEQHDREAEIKAMTAFVPVRPAAELNSSGRPMRRESRKMRDGLNRNMENPSSDISLPLAESIHSSLSSGSERRTSYKLNALGVLAPRPTIRYSENPRYTPGVSGFRSDRSESRKMRITDRIAIPEETLKANKRIDDLADDLDARELRELMERDQKRREKKKIAEGIRMEKRLARRQEKQNADEAVAARDGTPPPANMERGVLGREILGLGIGTSAVVTSSKRKGSTGSETGRGKGKRPADAYRQDSTASAQNLFGDSYRSPSVATENVTPRSEHSDPIIATAKVGTVAKANISPPPSPQGHARGPSSISQLMELSNAESSSTKPEPVSKPAETPTKAHSSWASFFRLRARNKRGSPPQSFSNTSRDSMQNGPAPQVGYTPMKSNIPKRTMSKFREDLPELPMSPPDSRMQSPEADLVPPIRTDYPDKKTGNRASSDDPRVRYDTPTSGYRSIDAVNLRDETPTSGHRTMDAPSPEVTGLSQSLASIDSEGSWLSGRKPGSKRGSTPHPHHPLRDSASSLHRRYKEFGESAEELGIAEDEYFSRLTPGPEEQYKINRQSTGNPMPSSDEEDGGSMGSPVSSENTKWGAVARQATVVHRESRAKSREGLLNELDDDSMTEAQGDTPTELTSKGFGDDDAPGLQRATSVDFGKKHARHISAGSARLLDLKPRASGEAKRLSSGSLAKND</sequence>
<feature type="compositionally biased region" description="Polar residues" evidence="1">
    <location>
        <begin position="756"/>
        <end position="767"/>
    </location>
</feature>
<feature type="compositionally biased region" description="Basic and acidic residues" evidence="1">
    <location>
        <begin position="734"/>
        <end position="746"/>
    </location>
</feature>
<feature type="compositionally biased region" description="Basic and acidic residues" evidence="1">
    <location>
        <begin position="37"/>
        <end position="51"/>
    </location>
</feature>
<feature type="compositionally biased region" description="Basic and acidic residues" evidence="1">
    <location>
        <begin position="562"/>
        <end position="581"/>
    </location>
</feature>
<evidence type="ECO:0000313" key="2">
    <source>
        <dbReference type="EMBL" id="PMD62851.1"/>
    </source>
</evidence>
<evidence type="ECO:0000313" key="3">
    <source>
        <dbReference type="Proteomes" id="UP000235371"/>
    </source>
</evidence>
<gene>
    <name evidence="2" type="ORF">K444DRAFT_524708</name>
</gene>
<keyword evidence="3" id="KW-1185">Reference proteome</keyword>
<reference evidence="2 3" key="1">
    <citation type="submission" date="2016-04" db="EMBL/GenBank/DDBJ databases">
        <title>A degradative enzymes factory behind the ericoid mycorrhizal symbiosis.</title>
        <authorList>
            <consortium name="DOE Joint Genome Institute"/>
            <person name="Martino E."/>
            <person name="Morin E."/>
            <person name="Grelet G."/>
            <person name="Kuo A."/>
            <person name="Kohler A."/>
            <person name="Daghino S."/>
            <person name="Barry K."/>
            <person name="Choi C."/>
            <person name="Cichocki N."/>
            <person name="Clum A."/>
            <person name="Copeland A."/>
            <person name="Hainaut M."/>
            <person name="Haridas S."/>
            <person name="Labutti K."/>
            <person name="Lindquist E."/>
            <person name="Lipzen A."/>
            <person name="Khouja H.-R."/>
            <person name="Murat C."/>
            <person name="Ohm R."/>
            <person name="Olson A."/>
            <person name="Spatafora J."/>
            <person name="Veneault-Fourrey C."/>
            <person name="Henrissat B."/>
            <person name="Grigoriev I."/>
            <person name="Martin F."/>
            <person name="Perotto S."/>
        </authorList>
    </citation>
    <scope>NUCLEOTIDE SEQUENCE [LARGE SCALE GENOMIC DNA]</scope>
    <source>
        <strain evidence="2 3">E</strain>
    </source>
</reference>
<feature type="region of interest" description="Disordered" evidence="1">
    <location>
        <begin position="311"/>
        <end position="337"/>
    </location>
</feature>
<feature type="compositionally biased region" description="Polar residues" evidence="1">
    <location>
        <begin position="445"/>
        <end position="462"/>
    </location>
</feature>
<feature type="compositionally biased region" description="Basic and acidic residues" evidence="1">
    <location>
        <begin position="311"/>
        <end position="320"/>
    </location>
</feature>
<dbReference type="RefSeq" id="XP_024739755.1">
    <property type="nucleotide sequence ID" value="XM_024874374.1"/>
</dbReference>
<feature type="compositionally biased region" description="Polar residues" evidence="1">
    <location>
        <begin position="383"/>
        <end position="409"/>
    </location>
</feature>
<dbReference type="EMBL" id="KZ613783">
    <property type="protein sequence ID" value="PMD62851.1"/>
    <property type="molecule type" value="Genomic_DNA"/>
</dbReference>
<dbReference type="Proteomes" id="UP000235371">
    <property type="component" value="Unassembled WGS sequence"/>
</dbReference>
<accession>A0A2J6TIK7</accession>
<feature type="compositionally biased region" description="Acidic residues" evidence="1">
    <location>
        <begin position="667"/>
        <end position="678"/>
    </location>
</feature>
<feature type="compositionally biased region" description="Basic and acidic residues" evidence="1">
    <location>
        <begin position="58"/>
        <end position="71"/>
    </location>
</feature>
<protein>
    <submittedName>
        <fullName evidence="2">Uncharacterized protein</fullName>
    </submittedName>
</protein>
<dbReference type="AlphaFoldDB" id="A0A2J6TIK7"/>
<feature type="region of interest" description="Disordered" evidence="1">
    <location>
        <begin position="1"/>
        <end position="193"/>
    </location>
</feature>
<evidence type="ECO:0000256" key="1">
    <source>
        <dbReference type="SAM" id="MobiDB-lite"/>
    </source>
</evidence>
<dbReference type="STRING" id="1095630.A0A2J6TIK7"/>
<feature type="compositionally biased region" description="Polar residues" evidence="1">
    <location>
        <begin position="356"/>
        <end position="368"/>
    </location>
</feature>
<dbReference type="GeneID" id="36582454"/>
<feature type="compositionally biased region" description="Polar residues" evidence="1">
    <location>
        <begin position="103"/>
        <end position="116"/>
    </location>
</feature>
<feature type="region of interest" description="Disordered" evidence="1">
    <location>
        <begin position="231"/>
        <end position="250"/>
    </location>
</feature>
<proteinExistence type="predicted"/>
<feature type="compositionally biased region" description="Basic and acidic residues" evidence="1">
    <location>
        <begin position="171"/>
        <end position="182"/>
    </location>
</feature>
<feature type="compositionally biased region" description="Basic residues" evidence="1">
    <location>
        <begin position="26"/>
        <end position="36"/>
    </location>
</feature>
<name>A0A2J6TIK7_9HELO</name>
<dbReference type="OrthoDB" id="4152802at2759"/>
<feature type="compositionally biased region" description="Basic and acidic residues" evidence="1">
    <location>
        <begin position="803"/>
        <end position="815"/>
    </location>
</feature>
<feature type="region of interest" description="Disordered" evidence="1">
    <location>
        <begin position="356"/>
        <end position="825"/>
    </location>
</feature>
<dbReference type="InParanoid" id="A0A2J6TIK7"/>
<feature type="compositionally biased region" description="Polar residues" evidence="1">
    <location>
        <begin position="495"/>
        <end position="511"/>
    </location>
</feature>